<comment type="caution">
    <text evidence="1">The sequence shown here is derived from an EMBL/GenBank/DDBJ whole genome shotgun (WGS) entry which is preliminary data.</text>
</comment>
<accession>A0A0F8VE32</accession>
<dbReference type="AlphaFoldDB" id="A0A0F8VE32"/>
<name>A0A0F8VE32_9ZZZZ</name>
<protein>
    <submittedName>
        <fullName evidence="1">Uncharacterized protein</fullName>
    </submittedName>
</protein>
<sequence length="84" mass="9466">MNYINHIEKELNDSGAMDNYKIIRQKIIELKKISGFECKKCGLCCTPFIGLSDEDFFYMKEKGVNVEGIKMLEISDGSLIPGGI</sequence>
<proteinExistence type="predicted"/>
<evidence type="ECO:0000313" key="1">
    <source>
        <dbReference type="EMBL" id="KKK42627.1"/>
    </source>
</evidence>
<organism evidence="1">
    <name type="scientific">marine sediment metagenome</name>
    <dbReference type="NCBI Taxonomy" id="412755"/>
    <lineage>
        <taxon>unclassified sequences</taxon>
        <taxon>metagenomes</taxon>
        <taxon>ecological metagenomes</taxon>
    </lineage>
</organism>
<gene>
    <name evidence="1" type="ORF">LCGC14_1210970</name>
</gene>
<reference evidence="1" key="1">
    <citation type="journal article" date="2015" name="Nature">
        <title>Complex archaea that bridge the gap between prokaryotes and eukaryotes.</title>
        <authorList>
            <person name="Spang A."/>
            <person name="Saw J.H."/>
            <person name="Jorgensen S.L."/>
            <person name="Zaremba-Niedzwiedzka K."/>
            <person name="Martijn J."/>
            <person name="Lind A.E."/>
            <person name="van Eijk R."/>
            <person name="Schleper C."/>
            <person name="Guy L."/>
            <person name="Ettema T.J."/>
        </authorList>
    </citation>
    <scope>NUCLEOTIDE SEQUENCE</scope>
</reference>
<dbReference type="EMBL" id="LAZR01070316">
    <property type="protein sequence ID" value="KKK42627.1"/>
    <property type="molecule type" value="Genomic_DNA"/>
</dbReference>